<dbReference type="Proteomes" id="UP000798662">
    <property type="component" value="Chromosome 2"/>
</dbReference>
<accession>A0ACC3C4X2</accession>
<evidence type="ECO:0000313" key="1">
    <source>
        <dbReference type="EMBL" id="KAK1865025.1"/>
    </source>
</evidence>
<dbReference type="EMBL" id="CM020619">
    <property type="protein sequence ID" value="KAK1865025.1"/>
    <property type="molecule type" value="Genomic_DNA"/>
</dbReference>
<organism evidence="1 2">
    <name type="scientific">Pyropia yezoensis</name>
    <name type="common">Susabi-nori</name>
    <name type="synonym">Porphyra yezoensis</name>
    <dbReference type="NCBI Taxonomy" id="2788"/>
    <lineage>
        <taxon>Eukaryota</taxon>
        <taxon>Rhodophyta</taxon>
        <taxon>Bangiophyceae</taxon>
        <taxon>Bangiales</taxon>
        <taxon>Bangiaceae</taxon>
        <taxon>Pyropia</taxon>
    </lineage>
</organism>
<keyword evidence="2" id="KW-1185">Reference proteome</keyword>
<protein>
    <submittedName>
        <fullName evidence="1">Uncharacterized protein</fullName>
    </submittedName>
</protein>
<name>A0ACC3C4X2_PYRYE</name>
<comment type="caution">
    <text evidence="1">The sequence shown here is derived from an EMBL/GenBank/DDBJ whole genome shotgun (WGS) entry which is preliminary data.</text>
</comment>
<sequence length="615" mass="61382">MFVDRRRRGARMDDLEETLFGAPTAELPVTRGAVDVPVLPAAPYVARPRGSAAYTDPFASSDDDTPAAGRRGGGGGGRRRDGAGGGGGVPAGFPPALDGGGGQAWVDEDDGAPGGGAGGVGAINVAAVAKRRKLRLNADEVALSPAAYTARLRTMAAVRAPSTAAWARTPAEVAAADRRRRRAHRRRARASSGAAAGDGGSDSGSSSSSDGQGDGNGGGGGGGGGSAHGADPSDLAAAALAQLQRSTEDGGDLGTAGRGASLPAGTVDIARLEDANVGSPSGAAVKALAFHPNGRLLMTAGPDRAVRLYALPGDAAAAGLLRSTAADAARSTAVRGTVTGVGGKRKVRAVAPTPGAGVTRRPDRKVLSVYIPDFPIRSAAFLGAASGGAGAGGTPGDTIVAAARSPFLITVDVATGTVSRLKPARGRVSSMPGTRSYAASQLPSLEHLLRLVATAADARVYVWDVRSHRCLGEHPDVATVHPTVVATTAGAYATGSSSGVVNLYGEEAGRWTGVGVGTLGGPPPALAKAFPNLTTPVGAAAFSPDGAILASSSYKVKNALRLAHVASRSVFANWPTVKTGLGRVHSIAWSPSGGYLAVGNEVGRALLFRLKAYPV</sequence>
<gene>
    <name evidence="1" type="ORF">I4F81_007561</name>
</gene>
<evidence type="ECO:0000313" key="2">
    <source>
        <dbReference type="Proteomes" id="UP000798662"/>
    </source>
</evidence>
<reference evidence="1" key="1">
    <citation type="submission" date="2019-11" db="EMBL/GenBank/DDBJ databases">
        <title>Nori genome reveals adaptations in red seaweeds to the harsh intertidal environment.</title>
        <authorList>
            <person name="Wang D."/>
            <person name="Mao Y."/>
        </authorList>
    </citation>
    <scope>NUCLEOTIDE SEQUENCE</scope>
    <source>
        <tissue evidence="1">Gametophyte</tissue>
    </source>
</reference>
<proteinExistence type="predicted"/>